<sequence length="553" mass="61481">MARNTSTKQKRPWQDIAREAQEYRDASIAKVRPDVPPLPTVLPRNVINIPRNTLGEKEIQITEATPESLLSMLALGELTATAVTTAFLRRAGLAQKLTNCVTELLPERALARAQYLDDYFAQHRKPLGPLHGLPISIKEHIGVEGLGLNAGYVAWWDKLAEEDAHVLQILWRAGAVFHARTTQPQSLMHLETDNNLYGVTVNPYNHAVSAGGSSGGEGALIGLRGSIRSPAANNGIYGLKPTAFRVPTDGWSSTMAGADPIVTVIGPLSTSLSGITLFMKTVIDMKPWLSEPALIPLPWNSSFKISPHQPLKIGVLWHDGVVRPHPPVTRALRSVVSRLESIPNLTVIDWEPYLHDEAWAIISSLYFTDGGAEDASVMAASGEPWLPLTKWIIKENPCVKKLSMQELWYWQEEREAYRKEYAKVWNDTATCRNNETGEIEGVVDAILCPVGPGVAPLRNTARYWGYTSQWNLLDYPAVVFPVSKVDAVVDVAEKEYSPMNDIDRDNWMLYDPKRFAGLPISLQLVGRRFEDEKVIAVLEYIKKEIGLPFVDFP</sequence>
<keyword evidence="2" id="KW-0378">Hydrolase</keyword>
<name>A0A9P8RQ11_9PEZI</name>
<dbReference type="Gene3D" id="3.90.1300.10">
    <property type="entry name" value="Amidase signature (AS) domain"/>
    <property type="match status" value="1"/>
</dbReference>
<dbReference type="AlphaFoldDB" id="A0A9P8RQ11"/>
<comment type="caution">
    <text evidence="5">The sequence shown here is derived from an EMBL/GenBank/DDBJ whole genome shotgun (WGS) entry which is preliminary data.</text>
</comment>
<feature type="active site" description="Charge relay system" evidence="3">
    <location>
        <position position="138"/>
    </location>
</feature>
<dbReference type="EMBL" id="JAGHQM010000562">
    <property type="protein sequence ID" value="KAH0559589.1"/>
    <property type="molecule type" value="Genomic_DNA"/>
</dbReference>
<feature type="domain" description="Amidase" evidence="4">
    <location>
        <begin position="83"/>
        <end position="534"/>
    </location>
</feature>
<dbReference type="Pfam" id="PF01425">
    <property type="entry name" value="Amidase"/>
    <property type="match status" value="1"/>
</dbReference>
<keyword evidence="6" id="KW-1185">Reference proteome</keyword>
<organism evidence="5 6">
    <name type="scientific">Trichoglossum hirsutum</name>
    <dbReference type="NCBI Taxonomy" id="265104"/>
    <lineage>
        <taxon>Eukaryota</taxon>
        <taxon>Fungi</taxon>
        <taxon>Dikarya</taxon>
        <taxon>Ascomycota</taxon>
        <taxon>Pezizomycotina</taxon>
        <taxon>Geoglossomycetes</taxon>
        <taxon>Geoglossales</taxon>
        <taxon>Geoglossaceae</taxon>
        <taxon>Trichoglossum</taxon>
    </lineage>
</organism>
<evidence type="ECO:0000259" key="4">
    <source>
        <dbReference type="Pfam" id="PF01425"/>
    </source>
</evidence>
<evidence type="ECO:0000256" key="3">
    <source>
        <dbReference type="PIRSR" id="PIRSR001221-1"/>
    </source>
</evidence>
<dbReference type="SUPFAM" id="SSF75304">
    <property type="entry name" value="Amidase signature (AS) enzymes"/>
    <property type="match status" value="1"/>
</dbReference>
<dbReference type="InterPro" id="IPR036928">
    <property type="entry name" value="AS_sf"/>
</dbReference>
<gene>
    <name evidence="5" type="ORF">GP486_003892</name>
</gene>
<accession>A0A9P8RQ11</accession>
<feature type="active site" description="Acyl-ester intermediate" evidence="3">
    <location>
        <position position="226"/>
    </location>
</feature>
<evidence type="ECO:0000256" key="1">
    <source>
        <dbReference type="ARBA" id="ARBA00009199"/>
    </source>
</evidence>
<dbReference type="InterPro" id="IPR023631">
    <property type="entry name" value="Amidase_dom"/>
</dbReference>
<comment type="similarity">
    <text evidence="1">Belongs to the amidase family.</text>
</comment>
<dbReference type="PANTHER" id="PTHR46072:SF4">
    <property type="entry name" value="AMIDASE C550.07-RELATED"/>
    <property type="match status" value="1"/>
</dbReference>
<reference evidence="5" key="1">
    <citation type="submission" date="2021-03" db="EMBL/GenBank/DDBJ databases">
        <title>Comparative genomics and phylogenomic investigation of the class Geoglossomycetes provide insights into ecological specialization and systematics.</title>
        <authorList>
            <person name="Melie T."/>
            <person name="Pirro S."/>
            <person name="Miller A.N."/>
            <person name="Quandt A."/>
        </authorList>
    </citation>
    <scope>NUCLEOTIDE SEQUENCE</scope>
    <source>
        <strain evidence="5">CAQ_001_2017</strain>
    </source>
</reference>
<dbReference type="Proteomes" id="UP000750711">
    <property type="component" value="Unassembled WGS sequence"/>
</dbReference>
<protein>
    <recommendedName>
        <fullName evidence="4">Amidase domain-containing protein</fullName>
    </recommendedName>
</protein>
<dbReference type="PIRSF" id="PIRSF001221">
    <property type="entry name" value="Amidase_fungi"/>
    <property type="match status" value="1"/>
</dbReference>
<evidence type="ECO:0000256" key="2">
    <source>
        <dbReference type="ARBA" id="ARBA00022801"/>
    </source>
</evidence>
<dbReference type="GO" id="GO:0016787">
    <property type="term" value="F:hydrolase activity"/>
    <property type="evidence" value="ECO:0007669"/>
    <property type="project" value="UniProtKB-KW"/>
</dbReference>
<evidence type="ECO:0000313" key="6">
    <source>
        <dbReference type="Proteomes" id="UP000750711"/>
    </source>
</evidence>
<feature type="active site" description="Charge relay system" evidence="3">
    <location>
        <position position="213"/>
    </location>
</feature>
<proteinExistence type="inferred from homology"/>
<evidence type="ECO:0000313" key="5">
    <source>
        <dbReference type="EMBL" id="KAH0559589.1"/>
    </source>
</evidence>
<dbReference type="PANTHER" id="PTHR46072">
    <property type="entry name" value="AMIDASE-RELATED-RELATED"/>
    <property type="match status" value="1"/>
</dbReference>